<name>A0A1Z3HL51_9CYAN</name>
<dbReference type="InterPro" id="IPR002376">
    <property type="entry name" value="Formyl_transf_N"/>
</dbReference>
<feature type="domain" description="Formyl transferase N-terminal" evidence="1">
    <location>
        <begin position="77"/>
        <end position="168"/>
    </location>
</feature>
<dbReference type="EC" id="2.1.2.2" evidence="2"/>
<sequence length="192" mass="21166">MKTLVVVGNDKLGNKAIQLLDTSDNVQVLVDRSTNLSRIWNLLRKQKIKFSLLSKMACCEFLRDGNSPPKSFPGINSNKDLLRTIASNSPSKMVLFRAGLIINSKVLSTGIDILNIHCARIPTYGGIGAINKALVEEDFEQEACLHRVIASVDSGEVLLRLPYKLDKNLSYCENEKIAYDAGLSLLTSVLTE</sequence>
<dbReference type="Proteomes" id="UP000191901">
    <property type="component" value="Chromosome"/>
</dbReference>
<organism evidence="2 3">
    <name type="scientific">Halomicronema hongdechloris C2206</name>
    <dbReference type="NCBI Taxonomy" id="1641165"/>
    <lineage>
        <taxon>Bacteria</taxon>
        <taxon>Bacillati</taxon>
        <taxon>Cyanobacteriota</taxon>
        <taxon>Cyanophyceae</taxon>
        <taxon>Nodosilineales</taxon>
        <taxon>Nodosilineaceae</taxon>
        <taxon>Halomicronema</taxon>
    </lineage>
</organism>
<dbReference type="Gene3D" id="3.40.50.170">
    <property type="entry name" value="Formyl transferase, N-terminal domain"/>
    <property type="match status" value="1"/>
</dbReference>
<dbReference type="GO" id="GO:0004644">
    <property type="term" value="F:phosphoribosylglycinamide formyltransferase activity"/>
    <property type="evidence" value="ECO:0007669"/>
    <property type="project" value="UniProtKB-EC"/>
</dbReference>
<dbReference type="InterPro" id="IPR036477">
    <property type="entry name" value="Formyl_transf_N_sf"/>
</dbReference>
<proteinExistence type="predicted"/>
<evidence type="ECO:0000259" key="1">
    <source>
        <dbReference type="Pfam" id="PF00551"/>
    </source>
</evidence>
<dbReference type="Pfam" id="PF00551">
    <property type="entry name" value="Formyl_trans_N"/>
    <property type="match status" value="1"/>
</dbReference>
<dbReference type="EMBL" id="CP021983">
    <property type="protein sequence ID" value="ASC70817.1"/>
    <property type="molecule type" value="Genomic_DNA"/>
</dbReference>
<dbReference type="SUPFAM" id="SSF53328">
    <property type="entry name" value="Formyltransferase"/>
    <property type="match status" value="1"/>
</dbReference>
<keyword evidence="3" id="KW-1185">Reference proteome</keyword>
<gene>
    <name evidence="2" type="primary">purN_1</name>
    <name evidence="2" type="ORF">XM38_017640</name>
</gene>
<keyword evidence="2" id="KW-0808">Transferase</keyword>
<reference evidence="2 3" key="1">
    <citation type="journal article" date="2016" name="Biochim. Biophys. Acta">
        <title>Characterization of red-shifted phycobilisomes isolated from the chlorophyll f-containing cyanobacterium Halomicronema hongdechloris.</title>
        <authorList>
            <person name="Li Y."/>
            <person name="Lin Y."/>
            <person name="Garvey C.J."/>
            <person name="Birch D."/>
            <person name="Corkery R.W."/>
            <person name="Loughlin P.C."/>
            <person name="Scheer H."/>
            <person name="Willows R.D."/>
            <person name="Chen M."/>
        </authorList>
    </citation>
    <scope>NUCLEOTIDE SEQUENCE [LARGE SCALE GENOMIC DNA]</scope>
    <source>
        <strain evidence="2 3">C2206</strain>
    </source>
</reference>
<evidence type="ECO:0000313" key="3">
    <source>
        <dbReference type="Proteomes" id="UP000191901"/>
    </source>
</evidence>
<protein>
    <submittedName>
        <fullName evidence="2">Phosphoribosylglycinamide formyltransferase</fullName>
        <ecNumber evidence="2">2.1.2.2</ecNumber>
    </submittedName>
</protein>
<dbReference type="OrthoDB" id="9806170at2"/>
<dbReference type="RefSeq" id="WP_088429522.1">
    <property type="nucleotide sequence ID" value="NZ_CP021983.2"/>
</dbReference>
<accession>A0A1Z3HL51</accession>
<evidence type="ECO:0000313" key="2">
    <source>
        <dbReference type="EMBL" id="ASC70817.1"/>
    </source>
</evidence>
<dbReference type="AlphaFoldDB" id="A0A1Z3HL51"/>
<dbReference type="KEGG" id="hhg:XM38_017640"/>